<dbReference type="AlphaFoldDB" id="A0A6J6JRM8"/>
<dbReference type="EMBL" id="CAEZWA010000022">
    <property type="protein sequence ID" value="CAB4639722.1"/>
    <property type="molecule type" value="Genomic_DNA"/>
</dbReference>
<proteinExistence type="predicted"/>
<evidence type="ECO:0000259" key="1">
    <source>
        <dbReference type="Pfam" id="PF01636"/>
    </source>
</evidence>
<name>A0A6J6JRM8_9ZZZZ</name>
<dbReference type="Gene3D" id="3.90.1200.10">
    <property type="match status" value="1"/>
</dbReference>
<dbReference type="SUPFAM" id="SSF56112">
    <property type="entry name" value="Protein kinase-like (PK-like)"/>
    <property type="match status" value="1"/>
</dbReference>
<dbReference type="InterPro" id="IPR011009">
    <property type="entry name" value="Kinase-like_dom_sf"/>
</dbReference>
<reference evidence="2" key="1">
    <citation type="submission" date="2020-05" db="EMBL/GenBank/DDBJ databases">
        <authorList>
            <person name="Chiriac C."/>
            <person name="Salcher M."/>
            <person name="Ghai R."/>
            <person name="Kavagutti S V."/>
        </authorList>
    </citation>
    <scope>NUCLEOTIDE SEQUENCE</scope>
</reference>
<protein>
    <submittedName>
        <fullName evidence="2">Unannotated protein</fullName>
    </submittedName>
</protein>
<sequence length="347" mass="37515">MSNLKVMAKSPLILAALAKAAVPHLNFHEVKSLSTSTSGAFDTALLTATSGEHYLIRIANNQTAGIEQEVELQALRALSSVVREKLPFKITNLLGQIKDENGNNALVFEFVYGNPTDLSQLGADSPLAQSIAWAISAIHSLDSAIVDDAHLASFETDQILQTRVAELDRFAATGKVPAVLLSRWEQALEDLSLFKFRPVVTHGALNGETVLSLDNSVSGVLSWGSLKVSDPAEDFSWIAGTGNHALTEYIINLYLKFHPQAGDGLRVRATLYSELEIARWLMHGLAKKDEEIIADAVSMLLVLAEDVSSGAVGRLTVSQKLADPFLIDENFVAPGFSDTKKSDSDLF</sequence>
<feature type="domain" description="Aminoglycoside phosphotransferase" evidence="1">
    <location>
        <begin position="41"/>
        <end position="239"/>
    </location>
</feature>
<dbReference type="Pfam" id="PF01636">
    <property type="entry name" value="APH"/>
    <property type="match status" value="1"/>
</dbReference>
<accession>A0A6J6JRM8</accession>
<dbReference type="InterPro" id="IPR002575">
    <property type="entry name" value="Aminoglycoside_PTrfase"/>
</dbReference>
<organism evidence="2">
    <name type="scientific">freshwater metagenome</name>
    <dbReference type="NCBI Taxonomy" id="449393"/>
    <lineage>
        <taxon>unclassified sequences</taxon>
        <taxon>metagenomes</taxon>
        <taxon>ecological metagenomes</taxon>
    </lineage>
</organism>
<gene>
    <name evidence="2" type="ORF">UFOPK2165_00212</name>
</gene>
<evidence type="ECO:0000313" key="2">
    <source>
        <dbReference type="EMBL" id="CAB4639722.1"/>
    </source>
</evidence>